<comment type="caution">
    <text evidence="1">The sequence shown here is derived from an EMBL/GenBank/DDBJ whole genome shotgun (WGS) entry which is preliminary data.</text>
</comment>
<dbReference type="InterPro" id="IPR009241">
    <property type="entry name" value="HigB-like"/>
</dbReference>
<dbReference type="Pfam" id="PF05973">
    <property type="entry name" value="Gp49"/>
    <property type="match status" value="1"/>
</dbReference>
<name>A0ABW2UVN7_9BACI</name>
<proteinExistence type="predicted"/>
<keyword evidence="2" id="KW-1185">Reference proteome</keyword>
<protein>
    <submittedName>
        <fullName evidence="1">Type II toxin-antitoxin system RelE/ParE family toxin</fullName>
    </submittedName>
</protein>
<reference evidence="2" key="1">
    <citation type="journal article" date="2019" name="Int. J. Syst. Evol. Microbiol.">
        <title>The Global Catalogue of Microorganisms (GCM) 10K type strain sequencing project: providing services to taxonomists for standard genome sequencing and annotation.</title>
        <authorList>
            <consortium name="The Broad Institute Genomics Platform"/>
            <consortium name="The Broad Institute Genome Sequencing Center for Infectious Disease"/>
            <person name="Wu L."/>
            <person name="Ma J."/>
        </authorList>
    </citation>
    <scope>NUCLEOTIDE SEQUENCE [LARGE SCALE GENOMIC DNA]</scope>
    <source>
        <strain evidence="2">JCM 30234</strain>
    </source>
</reference>
<evidence type="ECO:0000313" key="2">
    <source>
        <dbReference type="Proteomes" id="UP001596620"/>
    </source>
</evidence>
<evidence type="ECO:0000313" key="1">
    <source>
        <dbReference type="EMBL" id="MFC7747300.1"/>
    </source>
</evidence>
<gene>
    <name evidence="1" type="ORF">ACFQU8_08640</name>
</gene>
<organism evidence="1 2">
    <name type="scientific">Lentibacillus kimchii</name>
    <dbReference type="NCBI Taxonomy" id="1542911"/>
    <lineage>
        <taxon>Bacteria</taxon>
        <taxon>Bacillati</taxon>
        <taxon>Bacillota</taxon>
        <taxon>Bacilli</taxon>
        <taxon>Bacillales</taxon>
        <taxon>Bacillaceae</taxon>
        <taxon>Lentibacillus</taxon>
    </lineage>
</organism>
<accession>A0ABW2UVN7</accession>
<dbReference type="Proteomes" id="UP001596620">
    <property type="component" value="Unassembled WGS sequence"/>
</dbReference>
<sequence length="120" mass="14607">MEEWETLEYKTINNEYPLLEWLKTLPAKKAAKVLEDIERFERYGPRHKPGFCEKITKNLSYIRTKQGSDVFRTFWFHWYGRTAVLTHGYQKKQNKADEREIRRGEAYRKDWLQRFGTGKE</sequence>
<dbReference type="EMBL" id="JBHTGR010000019">
    <property type="protein sequence ID" value="MFC7747300.1"/>
    <property type="molecule type" value="Genomic_DNA"/>
</dbReference>